<dbReference type="RefSeq" id="WP_237378047.1">
    <property type="nucleotide sequence ID" value="NZ_CP071793.1"/>
</dbReference>
<evidence type="ECO:0000313" key="1">
    <source>
        <dbReference type="EMBL" id="QTD48393.1"/>
    </source>
</evidence>
<protein>
    <recommendedName>
        <fullName evidence="3">EF-hand domain-containing protein</fullName>
    </recommendedName>
</protein>
<dbReference type="KEGG" id="scor:J3U87_22665"/>
<sequence length="665" mass="72991">MLAPVPSWGPNTTQSLTFNIHMVDNSFMCPDLGPANLPADCLTFEVGFTHAANPNLVFASDSSNQLRFSNPPADGIRVVDVISDTNPAPRTEGGGCSLYNSSSWTVPIRDQGLNRSQVDNTSYRLFLGIDWNLNVNNVPSGENLEWWNGLASFQYPLGNSYYDLWVALVREEIAMIDPSTQIFDASNRLFPQRELGGHGLFNQIDCDSETWNFFDITEQEVNGQTVREVLTSPVSIPVRFQQRNTRVNFRSAALYVMNVNGCTQASAFGDIANLNAFQFTQFAMDEDGNAEAAVSVPAAWRSGNQLTGSYTIEWYYRQTDSFARATRIGGGTTDPRALSTDLSLPSGEPGEYQIEARIKHSSGAVISVVSPAHGLTYQSLVEPLFLDAEDPIADTYLDLGEILEQPFSFRNDTGANATVRITLGSVSPADAQIAFGTDSQGLVHGACADSRQVISVGVNNGSTLNLGLWYRLLQLSRECESLRFSIDVAYTQGSFTSSYKQTFSVLGNCQDEAAKWFESDFEKAGATVPDNPFNVDLDGLLAFWGFCPNTPLAFPVLGQGNYRMRWFDGAESLCSDAPEAGVNGAVWADPDLTETGDIFVEIRDLDNDVTRVYPFRIVVVDVLPAREDLLPRWRESTNDDVDMNGDGFVDLLDMLIFYSAGGCGR</sequence>
<gene>
    <name evidence="1" type="ORF">J3U87_22665</name>
</gene>
<evidence type="ECO:0000313" key="2">
    <source>
        <dbReference type="Proteomes" id="UP000663929"/>
    </source>
</evidence>
<evidence type="ECO:0008006" key="3">
    <source>
        <dbReference type="Google" id="ProtNLM"/>
    </source>
</evidence>
<dbReference type="InterPro" id="IPR018247">
    <property type="entry name" value="EF_Hand_1_Ca_BS"/>
</dbReference>
<dbReference type="Proteomes" id="UP000663929">
    <property type="component" value="Chromosome"/>
</dbReference>
<organism evidence="1 2">
    <name type="scientific">Sulfidibacter corallicola</name>
    <dbReference type="NCBI Taxonomy" id="2818388"/>
    <lineage>
        <taxon>Bacteria</taxon>
        <taxon>Pseudomonadati</taxon>
        <taxon>Acidobacteriota</taxon>
        <taxon>Holophagae</taxon>
        <taxon>Acanthopleuribacterales</taxon>
        <taxon>Acanthopleuribacteraceae</taxon>
        <taxon>Sulfidibacter</taxon>
    </lineage>
</organism>
<dbReference type="PROSITE" id="PS00018">
    <property type="entry name" value="EF_HAND_1"/>
    <property type="match status" value="1"/>
</dbReference>
<dbReference type="EMBL" id="CP071793">
    <property type="protein sequence ID" value="QTD48393.1"/>
    <property type="molecule type" value="Genomic_DNA"/>
</dbReference>
<keyword evidence="2" id="KW-1185">Reference proteome</keyword>
<dbReference type="AlphaFoldDB" id="A0A8A4TFI1"/>
<proteinExistence type="predicted"/>
<name>A0A8A4TFI1_SULCO</name>
<accession>A0A8A4TFI1</accession>
<reference evidence="1" key="1">
    <citation type="submission" date="2021-03" db="EMBL/GenBank/DDBJ databases">
        <title>Acanthopleuribacteraceae sp. M133.</title>
        <authorList>
            <person name="Wang G."/>
        </authorList>
    </citation>
    <scope>NUCLEOTIDE SEQUENCE</scope>
    <source>
        <strain evidence="1">M133</strain>
    </source>
</reference>